<dbReference type="Gene3D" id="3.40.50.150">
    <property type="entry name" value="Vaccinia Virus protein VP39"/>
    <property type="match status" value="1"/>
</dbReference>
<dbReference type="RefSeq" id="WP_184199045.1">
    <property type="nucleotide sequence ID" value="NZ_BMOX01000032.1"/>
</dbReference>
<reference evidence="2 3" key="1">
    <citation type="submission" date="2020-08" db="EMBL/GenBank/DDBJ databases">
        <title>Genomic Encyclopedia of Type Strains, Phase IV (KMG-IV): sequencing the most valuable type-strain genomes for metagenomic binning, comparative biology and taxonomic classification.</title>
        <authorList>
            <person name="Goeker M."/>
        </authorList>
    </citation>
    <scope>NUCLEOTIDE SEQUENCE [LARGE SCALE GENOMIC DNA]</scope>
    <source>
        <strain evidence="2 3">DSM 102189</strain>
    </source>
</reference>
<name>A0A841L5B8_9SPHN</name>
<dbReference type="SUPFAM" id="SSF53335">
    <property type="entry name" value="S-adenosyl-L-methionine-dependent methyltransferases"/>
    <property type="match status" value="1"/>
</dbReference>
<dbReference type="InterPro" id="IPR006342">
    <property type="entry name" value="FkbM_mtfrase"/>
</dbReference>
<keyword evidence="2" id="KW-0489">Methyltransferase</keyword>
<dbReference type="InterPro" id="IPR029063">
    <property type="entry name" value="SAM-dependent_MTases_sf"/>
</dbReference>
<comment type="caution">
    <text evidence="2">The sequence shown here is derived from an EMBL/GenBank/DDBJ whole genome shotgun (WGS) entry which is preliminary data.</text>
</comment>
<evidence type="ECO:0000259" key="1">
    <source>
        <dbReference type="Pfam" id="PF05050"/>
    </source>
</evidence>
<sequence>MSFVSHAQNFEDVRLWRAFGNVDGGRYLDIGTQDPTLDSVSLAFYGRGWRGVHVEPTPAYAAAMRLARPDEVVIEAAVSNRLETMSFFEISGSGLSTGCAELAAIHAAAGWENRVIEVATITLAEVLSQMGDAPIHWLKIDVEGMEAEVLASWGEHPARPQALVIEATSPNTQQQSHLAWHGMVTERGYIDVAFDGLSRFFVHQDHAALGEALALAPNVFDGFQITANHFAAGGLVAAHAAEAEAFRVEIERLGRELQTGGL</sequence>
<dbReference type="Pfam" id="PF05050">
    <property type="entry name" value="Methyltransf_21"/>
    <property type="match status" value="1"/>
</dbReference>
<dbReference type="Proteomes" id="UP000538147">
    <property type="component" value="Unassembled WGS sequence"/>
</dbReference>
<dbReference type="AlphaFoldDB" id="A0A841L5B8"/>
<evidence type="ECO:0000313" key="3">
    <source>
        <dbReference type="Proteomes" id="UP000538147"/>
    </source>
</evidence>
<organism evidence="2 3">
    <name type="scientific">Polymorphobacter multimanifer</name>
    <dbReference type="NCBI Taxonomy" id="1070431"/>
    <lineage>
        <taxon>Bacteria</taxon>
        <taxon>Pseudomonadati</taxon>
        <taxon>Pseudomonadota</taxon>
        <taxon>Alphaproteobacteria</taxon>
        <taxon>Sphingomonadales</taxon>
        <taxon>Sphingosinicellaceae</taxon>
        <taxon>Polymorphobacter</taxon>
    </lineage>
</organism>
<gene>
    <name evidence="2" type="ORF">FHS79_001985</name>
</gene>
<dbReference type="EMBL" id="JACIIV010000013">
    <property type="protein sequence ID" value="MBB6227804.1"/>
    <property type="molecule type" value="Genomic_DNA"/>
</dbReference>
<proteinExistence type="predicted"/>
<keyword evidence="3" id="KW-1185">Reference proteome</keyword>
<evidence type="ECO:0000313" key="2">
    <source>
        <dbReference type="EMBL" id="MBB6227804.1"/>
    </source>
</evidence>
<dbReference type="GO" id="GO:0032259">
    <property type="term" value="P:methylation"/>
    <property type="evidence" value="ECO:0007669"/>
    <property type="project" value="UniProtKB-KW"/>
</dbReference>
<dbReference type="GO" id="GO:0008168">
    <property type="term" value="F:methyltransferase activity"/>
    <property type="evidence" value="ECO:0007669"/>
    <property type="project" value="UniProtKB-KW"/>
</dbReference>
<dbReference type="NCBIfam" id="TIGR01444">
    <property type="entry name" value="fkbM_fam"/>
    <property type="match status" value="1"/>
</dbReference>
<keyword evidence="2" id="KW-0808">Transferase</keyword>
<accession>A0A841L5B8</accession>
<feature type="domain" description="Methyltransferase FkbM" evidence="1">
    <location>
        <begin position="29"/>
        <end position="189"/>
    </location>
</feature>
<protein>
    <submittedName>
        <fullName evidence="2">FkbM family methyltransferase</fullName>
    </submittedName>
</protein>